<keyword evidence="6" id="KW-0677">Repeat</keyword>
<dbReference type="OrthoDB" id="442066at2759"/>
<dbReference type="EMBL" id="MLFT02000012">
    <property type="protein sequence ID" value="PHT32861.1"/>
    <property type="molecule type" value="Genomic_DNA"/>
</dbReference>
<keyword evidence="5" id="KW-0812">Transmembrane</keyword>
<gene>
    <name evidence="11" type="ORF">CQW23_29198</name>
</gene>
<dbReference type="PANTHER" id="PTHR27004">
    <property type="entry name" value="RECEPTOR-LIKE PROTEIN 12 ISOFORM X1"/>
    <property type="match status" value="1"/>
</dbReference>
<evidence type="ECO:0000256" key="1">
    <source>
        <dbReference type="ARBA" id="ARBA00004251"/>
    </source>
</evidence>
<evidence type="ECO:0000313" key="11">
    <source>
        <dbReference type="EMBL" id="PHT32861.1"/>
    </source>
</evidence>
<evidence type="ECO:0000256" key="10">
    <source>
        <dbReference type="ARBA" id="ARBA00023180"/>
    </source>
</evidence>
<evidence type="ECO:0000256" key="9">
    <source>
        <dbReference type="ARBA" id="ARBA00023170"/>
    </source>
</evidence>
<proteinExistence type="inferred from homology"/>
<dbReference type="Gene3D" id="3.80.10.10">
    <property type="entry name" value="Ribonuclease Inhibitor"/>
    <property type="match status" value="2"/>
</dbReference>
<reference evidence="11 12" key="1">
    <citation type="journal article" date="2017" name="Genome Biol.">
        <title>New reference genome sequences of hot pepper reveal the massive evolution of plant disease-resistance genes by retroduplication.</title>
        <authorList>
            <person name="Kim S."/>
            <person name="Park J."/>
            <person name="Yeom S.I."/>
            <person name="Kim Y.M."/>
            <person name="Seo E."/>
            <person name="Kim K.T."/>
            <person name="Kim M.S."/>
            <person name="Lee J.M."/>
            <person name="Cheong K."/>
            <person name="Shin H.S."/>
            <person name="Kim S.B."/>
            <person name="Han K."/>
            <person name="Lee J."/>
            <person name="Park M."/>
            <person name="Lee H.A."/>
            <person name="Lee H.Y."/>
            <person name="Lee Y."/>
            <person name="Oh S."/>
            <person name="Lee J.H."/>
            <person name="Choi E."/>
            <person name="Choi E."/>
            <person name="Lee S.E."/>
            <person name="Jeon J."/>
            <person name="Kim H."/>
            <person name="Choi G."/>
            <person name="Song H."/>
            <person name="Lee J."/>
            <person name="Lee S.C."/>
            <person name="Kwon J.K."/>
            <person name="Lee H.Y."/>
            <person name="Koo N."/>
            <person name="Hong Y."/>
            <person name="Kim R.W."/>
            <person name="Kang W.H."/>
            <person name="Huh J.H."/>
            <person name="Kang B.C."/>
            <person name="Yang T.J."/>
            <person name="Lee Y.H."/>
            <person name="Bennetzen J.L."/>
            <person name="Choi D."/>
        </authorList>
    </citation>
    <scope>NUCLEOTIDE SEQUENCE [LARGE SCALE GENOMIC DNA]</scope>
    <source>
        <strain evidence="12">cv. PBC81</strain>
    </source>
</reference>
<comment type="caution">
    <text evidence="11">The sequence shown here is derived from an EMBL/GenBank/DDBJ whole genome shotgun (WGS) entry which is preliminary data.</text>
</comment>
<evidence type="ECO:0000256" key="8">
    <source>
        <dbReference type="ARBA" id="ARBA00023136"/>
    </source>
</evidence>
<dbReference type="PANTHER" id="PTHR27004:SF424">
    <property type="entry name" value="LEUCINE-RICH REPEAT-CONTAINING N-TERMINAL PLANT-TYPE DOMAIN-CONTAINING PROTEIN"/>
    <property type="match status" value="1"/>
</dbReference>
<comment type="similarity">
    <text evidence="2">Belongs to the RLP family.</text>
</comment>
<keyword evidence="4" id="KW-0433">Leucine-rich repeat</keyword>
<dbReference type="InterPro" id="IPR032675">
    <property type="entry name" value="LRR_dom_sf"/>
</dbReference>
<accession>A0A2G2VIN4</accession>
<keyword evidence="9" id="KW-0675">Receptor</keyword>
<dbReference type="Proteomes" id="UP000224567">
    <property type="component" value="Unassembled WGS sequence"/>
</dbReference>
<evidence type="ECO:0000256" key="2">
    <source>
        <dbReference type="ARBA" id="ARBA00009592"/>
    </source>
</evidence>
<name>A0A2G2VIN4_CAPBA</name>
<dbReference type="SUPFAM" id="SSF52047">
    <property type="entry name" value="RNI-like"/>
    <property type="match status" value="1"/>
</dbReference>
<protein>
    <submittedName>
        <fullName evidence="11">Uncharacterized protein</fullName>
    </submittedName>
</protein>
<evidence type="ECO:0000256" key="4">
    <source>
        <dbReference type="ARBA" id="ARBA00022614"/>
    </source>
</evidence>
<keyword evidence="3" id="KW-1003">Cell membrane</keyword>
<keyword evidence="12" id="KW-1185">Reference proteome</keyword>
<organism evidence="11 12">
    <name type="scientific">Capsicum baccatum</name>
    <name type="common">Peruvian pepper</name>
    <dbReference type="NCBI Taxonomy" id="33114"/>
    <lineage>
        <taxon>Eukaryota</taxon>
        <taxon>Viridiplantae</taxon>
        <taxon>Streptophyta</taxon>
        <taxon>Embryophyta</taxon>
        <taxon>Tracheophyta</taxon>
        <taxon>Spermatophyta</taxon>
        <taxon>Magnoliopsida</taxon>
        <taxon>eudicotyledons</taxon>
        <taxon>Gunneridae</taxon>
        <taxon>Pentapetalae</taxon>
        <taxon>asterids</taxon>
        <taxon>lamiids</taxon>
        <taxon>Solanales</taxon>
        <taxon>Solanaceae</taxon>
        <taxon>Solanoideae</taxon>
        <taxon>Capsiceae</taxon>
        <taxon>Capsicum</taxon>
    </lineage>
</organism>
<evidence type="ECO:0000256" key="3">
    <source>
        <dbReference type="ARBA" id="ARBA00022475"/>
    </source>
</evidence>
<dbReference type="GO" id="GO:0005886">
    <property type="term" value="C:plasma membrane"/>
    <property type="evidence" value="ECO:0007669"/>
    <property type="project" value="UniProtKB-SubCell"/>
</dbReference>
<reference evidence="12" key="2">
    <citation type="journal article" date="2017" name="J. Anim. Genet.">
        <title>Multiple reference genome sequences of hot pepper reveal the massive evolution of plant disease resistance genes by retroduplication.</title>
        <authorList>
            <person name="Kim S."/>
            <person name="Park J."/>
            <person name="Yeom S.-I."/>
            <person name="Kim Y.-M."/>
            <person name="Seo E."/>
            <person name="Kim K.-T."/>
            <person name="Kim M.-S."/>
            <person name="Lee J.M."/>
            <person name="Cheong K."/>
            <person name="Shin H.-S."/>
            <person name="Kim S.-B."/>
            <person name="Han K."/>
            <person name="Lee J."/>
            <person name="Park M."/>
            <person name="Lee H.-A."/>
            <person name="Lee H.-Y."/>
            <person name="Lee Y."/>
            <person name="Oh S."/>
            <person name="Lee J.H."/>
            <person name="Choi E."/>
            <person name="Choi E."/>
            <person name="Lee S.E."/>
            <person name="Jeon J."/>
            <person name="Kim H."/>
            <person name="Choi G."/>
            <person name="Song H."/>
            <person name="Lee J."/>
            <person name="Lee S.-C."/>
            <person name="Kwon J.-K."/>
            <person name="Lee H.-Y."/>
            <person name="Koo N."/>
            <person name="Hong Y."/>
            <person name="Kim R.W."/>
            <person name="Kang W.-H."/>
            <person name="Huh J.H."/>
            <person name="Kang B.-C."/>
            <person name="Yang T.-J."/>
            <person name="Lee Y.-H."/>
            <person name="Bennetzen J.L."/>
            <person name="Choi D."/>
        </authorList>
    </citation>
    <scope>NUCLEOTIDE SEQUENCE [LARGE SCALE GENOMIC DNA]</scope>
    <source>
        <strain evidence="12">cv. PBC81</strain>
    </source>
</reference>
<evidence type="ECO:0000256" key="6">
    <source>
        <dbReference type="ARBA" id="ARBA00022737"/>
    </source>
</evidence>
<evidence type="ECO:0000256" key="7">
    <source>
        <dbReference type="ARBA" id="ARBA00022989"/>
    </source>
</evidence>
<evidence type="ECO:0000313" key="12">
    <source>
        <dbReference type="Proteomes" id="UP000224567"/>
    </source>
</evidence>
<dbReference type="AlphaFoldDB" id="A0A2G2VIN4"/>
<keyword evidence="8" id="KW-0472">Membrane</keyword>
<dbReference type="InterPro" id="IPR001611">
    <property type="entry name" value="Leu-rich_rpt"/>
</dbReference>
<dbReference type="Pfam" id="PF00560">
    <property type="entry name" value="LRR_1"/>
    <property type="match status" value="3"/>
</dbReference>
<keyword evidence="10" id="KW-0325">Glycoprotein</keyword>
<evidence type="ECO:0000256" key="5">
    <source>
        <dbReference type="ARBA" id="ARBA00022692"/>
    </source>
</evidence>
<comment type="subcellular location">
    <subcellularLocation>
        <location evidence="1">Cell membrane</location>
        <topology evidence="1">Single-pass type I membrane protein</topology>
    </subcellularLocation>
</comment>
<sequence length="171" mass="19313">MLRLEVLDMQHNNLSRTFKSTFSIGNCYLRSFNLCGNKLEGRIPRSLTNCQPLEVVDLGDNLLNDTFSMWLGTTRATSVKFAIQQIAWTHQNFKVHQELVSQASNNRPCFQCIYGRVTGIMGYLIALRVLNISHNELQGRQFATFENNLYTGNDGLRGFPVSEGCGRSGFP</sequence>
<keyword evidence="7" id="KW-1133">Transmembrane helix</keyword>